<proteinExistence type="predicted"/>
<gene>
    <name evidence="2" type="ORF">P691DRAFT_809691</name>
</gene>
<organism evidence="2 3">
    <name type="scientific">Macrolepiota fuliginosa MF-IS2</name>
    <dbReference type="NCBI Taxonomy" id="1400762"/>
    <lineage>
        <taxon>Eukaryota</taxon>
        <taxon>Fungi</taxon>
        <taxon>Dikarya</taxon>
        <taxon>Basidiomycota</taxon>
        <taxon>Agaricomycotina</taxon>
        <taxon>Agaricomycetes</taxon>
        <taxon>Agaricomycetidae</taxon>
        <taxon>Agaricales</taxon>
        <taxon>Agaricineae</taxon>
        <taxon>Agaricaceae</taxon>
        <taxon>Macrolepiota</taxon>
    </lineage>
</organism>
<reference evidence="2" key="1">
    <citation type="submission" date="2020-11" db="EMBL/GenBank/DDBJ databases">
        <authorList>
            <consortium name="DOE Joint Genome Institute"/>
            <person name="Ahrendt S."/>
            <person name="Riley R."/>
            <person name="Andreopoulos W."/>
            <person name="Labutti K."/>
            <person name="Pangilinan J."/>
            <person name="Ruiz-Duenas F.J."/>
            <person name="Barrasa J.M."/>
            <person name="Sanchez-Garcia M."/>
            <person name="Camarero S."/>
            <person name="Miyauchi S."/>
            <person name="Serrano A."/>
            <person name="Linde D."/>
            <person name="Babiker R."/>
            <person name="Drula E."/>
            <person name="Ayuso-Fernandez I."/>
            <person name="Pacheco R."/>
            <person name="Padilla G."/>
            <person name="Ferreira P."/>
            <person name="Barriuso J."/>
            <person name="Kellner H."/>
            <person name="Castanera R."/>
            <person name="Alfaro M."/>
            <person name="Ramirez L."/>
            <person name="Pisabarro A.G."/>
            <person name="Kuo A."/>
            <person name="Tritt A."/>
            <person name="Lipzen A."/>
            <person name="He G."/>
            <person name="Yan M."/>
            <person name="Ng V."/>
            <person name="Cullen D."/>
            <person name="Martin F."/>
            <person name="Rosso M.-N."/>
            <person name="Henrissat B."/>
            <person name="Hibbett D."/>
            <person name="Martinez A.T."/>
            <person name="Grigoriev I.V."/>
        </authorList>
    </citation>
    <scope>NUCLEOTIDE SEQUENCE</scope>
    <source>
        <strain evidence="2">MF-IS2</strain>
    </source>
</reference>
<dbReference type="EMBL" id="MU151539">
    <property type="protein sequence ID" value="KAF9442960.1"/>
    <property type="molecule type" value="Genomic_DNA"/>
</dbReference>
<name>A0A9P6BYX4_9AGAR</name>
<evidence type="ECO:0000313" key="2">
    <source>
        <dbReference type="EMBL" id="KAF9442960.1"/>
    </source>
</evidence>
<protein>
    <submittedName>
        <fullName evidence="2">Uncharacterized protein</fullName>
    </submittedName>
</protein>
<accession>A0A9P6BYX4</accession>
<dbReference type="OrthoDB" id="3068749at2759"/>
<sequence length="94" mass="10508">MISGGGTGNRSRRATDQPSVRSLRFSTRSRGQWLLVLDMEGMGRVLVYDLEGGVEHLIELLHKPDASRTLLMTVGIDRSEDSDLQLGFDNEYRA</sequence>
<evidence type="ECO:0000313" key="3">
    <source>
        <dbReference type="Proteomes" id="UP000807342"/>
    </source>
</evidence>
<keyword evidence="3" id="KW-1185">Reference proteome</keyword>
<feature type="region of interest" description="Disordered" evidence="1">
    <location>
        <begin position="1"/>
        <end position="24"/>
    </location>
</feature>
<dbReference type="Proteomes" id="UP000807342">
    <property type="component" value="Unassembled WGS sequence"/>
</dbReference>
<evidence type="ECO:0000256" key="1">
    <source>
        <dbReference type="SAM" id="MobiDB-lite"/>
    </source>
</evidence>
<comment type="caution">
    <text evidence="2">The sequence shown here is derived from an EMBL/GenBank/DDBJ whole genome shotgun (WGS) entry which is preliminary data.</text>
</comment>
<dbReference type="AlphaFoldDB" id="A0A9P6BYX4"/>